<dbReference type="EMBL" id="JAKWFO010000005">
    <property type="protein sequence ID" value="KAI9636545.1"/>
    <property type="molecule type" value="Genomic_DNA"/>
</dbReference>
<organism evidence="2 3">
    <name type="scientific">Dioszegia hungarica</name>
    <dbReference type="NCBI Taxonomy" id="4972"/>
    <lineage>
        <taxon>Eukaryota</taxon>
        <taxon>Fungi</taxon>
        <taxon>Dikarya</taxon>
        <taxon>Basidiomycota</taxon>
        <taxon>Agaricomycotina</taxon>
        <taxon>Tremellomycetes</taxon>
        <taxon>Tremellales</taxon>
        <taxon>Bulleribasidiaceae</taxon>
        <taxon>Dioszegia</taxon>
    </lineage>
</organism>
<dbReference type="AlphaFoldDB" id="A0AA38HAL0"/>
<accession>A0AA38HAL0</accession>
<gene>
    <name evidence="2" type="ORF">MKK02DRAFT_45249</name>
</gene>
<name>A0AA38HAL0_9TREE</name>
<keyword evidence="3" id="KW-1185">Reference proteome</keyword>
<protein>
    <submittedName>
        <fullName evidence="2">Uncharacterized protein</fullName>
    </submittedName>
</protein>
<feature type="compositionally biased region" description="Low complexity" evidence="1">
    <location>
        <begin position="142"/>
        <end position="151"/>
    </location>
</feature>
<feature type="region of interest" description="Disordered" evidence="1">
    <location>
        <begin position="1"/>
        <end position="152"/>
    </location>
</feature>
<feature type="compositionally biased region" description="Polar residues" evidence="1">
    <location>
        <begin position="47"/>
        <end position="62"/>
    </location>
</feature>
<evidence type="ECO:0000256" key="1">
    <source>
        <dbReference type="SAM" id="MobiDB-lite"/>
    </source>
</evidence>
<proteinExistence type="predicted"/>
<reference evidence="2" key="1">
    <citation type="journal article" date="2022" name="G3 (Bethesda)">
        <title>High quality genome of the basidiomycete yeast Dioszegia hungarica PDD-24b-2 isolated from cloud water.</title>
        <authorList>
            <person name="Jarrige D."/>
            <person name="Haridas S."/>
            <person name="Bleykasten-Grosshans C."/>
            <person name="Joly M."/>
            <person name="Nadalig T."/>
            <person name="Sancelme M."/>
            <person name="Vuilleumier S."/>
            <person name="Grigoriev I.V."/>
            <person name="Amato P."/>
            <person name="Bringel F."/>
        </authorList>
    </citation>
    <scope>NUCLEOTIDE SEQUENCE</scope>
    <source>
        <strain evidence="2">PDD-24b-2</strain>
    </source>
</reference>
<feature type="compositionally biased region" description="Basic and acidic residues" evidence="1">
    <location>
        <begin position="37"/>
        <end position="46"/>
    </location>
</feature>
<dbReference type="Proteomes" id="UP001164286">
    <property type="component" value="Unassembled WGS sequence"/>
</dbReference>
<comment type="caution">
    <text evidence="2">The sequence shown here is derived from an EMBL/GenBank/DDBJ whole genome shotgun (WGS) entry which is preliminary data.</text>
</comment>
<sequence length="322" mass="35190">MPTSLNSPPPFFTTLGTSADEAIDLTFSDSENEEPPADARKRKGEDQATQGRNNRYVLSSSHLGAGDRQPLFPLRPHRPALPLSHSLPLRRSHPLPPPPPESSSASDPFLTDVTPPPGWESVFDSPPPSSSSLLSTGAGEPSSSSSSSSSSAMAPVSSLKLYPSEKEIIAWLEAYTYTASDGHIQVRHSGVNERRARSCNILDTKAMCHQVFLFEVRKFLRLTRIAPRISWPYPKVKLPMSQSQASAVRAIVESGERLTEYKGRNACGRCRMREARGALGENLDNCHLEARCLADPEGDTTACFCCIAEDRICDGGWRKVVD</sequence>
<evidence type="ECO:0000313" key="2">
    <source>
        <dbReference type="EMBL" id="KAI9636545.1"/>
    </source>
</evidence>
<dbReference type="GeneID" id="77732518"/>
<dbReference type="RefSeq" id="XP_052946322.1">
    <property type="nucleotide sequence ID" value="XM_053093313.1"/>
</dbReference>
<evidence type="ECO:0000313" key="3">
    <source>
        <dbReference type="Proteomes" id="UP001164286"/>
    </source>
</evidence>